<dbReference type="PIRSF" id="PIRSF016478">
    <property type="entry name" value="Coatomer_esu"/>
    <property type="match status" value="1"/>
</dbReference>
<evidence type="ECO:0000256" key="10">
    <source>
        <dbReference type="ARBA" id="ARBA00023034"/>
    </source>
</evidence>
<evidence type="ECO:0000256" key="8">
    <source>
        <dbReference type="ARBA" id="ARBA00022892"/>
    </source>
</evidence>
<evidence type="ECO:0000256" key="7">
    <source>
        <dbReference type="ARBA" id="ARBA00022490"/>
    </source>
</evidence>
<dbReference type="GO" id="GO:0006888">
    <property type="term" value="P:endoplasmic reticulum to Golgi vesicle-mediated transport"/>
    <property type="evidence" value="ECO:0007669"/>
    <property type="project" value="TreeGrafter"/>
</dbReference>
<dbReference type="Gene3D" id="1.25.40.10">
    <property type="entry name" value="Tetratricopeptide repeat domain"/>
    <property type="match status" value="1"/>
</dbReference>
<dbReference type="CTD" id="33908"/>
<dbReference type="GO" id="GO:0006891">
    <property type="term" value="P:intra-Golgi vesicle-mediated transport"/>
    <property type="evidence" value="ECO:0007669"/>
    <property type="project" value="TreeGrafter"/>
</dbReference>
<keyword evidence="10 14" id="KW-0333">Golgi apparatus</keyword>
<dbReference type="GO" id="GO:0030126">
    <property type="term" value="C:COPI vesicle coat"/>
    <property type="evidence" value="ECO:0007669"/>
    <property type="project" value="TreeGrafter"/>
</dbReference>
<dbReference type="SUPFAM" id="SSF48452">
    <property type="entry name" value="TPR-like"/>
    <property type="match status" value="1"/>
</dbReference>
<dbReference type="RefSeq" id="XP_014474286.1">
    <property type="nucleotide sequence ID" value="XM_014618800.1"/>
</dbReference>
<dbReference type="AlphaFoldDB" id="A0A6P3X7B6"/>
<keyword evidence="9 14" id="KW-0653">Protein transport</keyword>
<evidence type="ECO:0000256" key="1">
    <source>
        <dbReference type="ARBA" id="ARBA00004255"/>
    </source>
</evidence>
<comment type="subcellular location">
    <subcellularLocation>
        <location evidence="2">Cytoplasmic vesicle</location>
        <location evidence="2">COPI-coated vesicle membrane</location>
        <topology evidence="2">Peripheral membrane protein</topology>
        <orientation evidence="2">Cytoplasmic side</orientation>
    </subcellularLocation>
    <subcellularLocation>
        <location evidence="1">Golgi apparatus membrane</location>
        <topology evidence="1">Peripheral membrane protein</topology>
        <orientation evidence="1">Cytoplasmic side</orientation>
    </subcellularLocation>
</comment>
<dbReference type="Proteomes" id="UP000515204">
    <property type="component" value="Unplaced"/>
</dbReference>
<protein>
    <recommendedName>
        <fullName evidence="5 14">Coatomer subunit epsilon</fullName>
    </recommendedName>
</protein>
<dbReference type="KEGG" id="dqu:106744223"/>
<evidence type="ECO:0000256" key="14">
    <source>
        <dbReference type="PIRNR" id="PIRNR016478"/>
    </source>
</evidence>
<keyword evidence="15" id="KW-1185">Reference proteome</keyword>
<evidence type="ECO:0000256" key="9">
    <source>
        <dbReference type="ARBA" id="ARBA00022927"/>
    </source>
</evidence>
<evidence type="ECO:0000256" key="11">
    <source>
        <dbReference type="ARBA" id="ARBA00023136"/>
    </source>
</evidence>
<dbReference type="GO" id="GO:0006890">
    <property type="term" value="P:retrograde vesicle-mediated transport, Golgi to endoplasmic reticulum"/>
    <property type="evidence" value="ECO:0007669"/>
    <property type="project" value="UniProtKB-UniRule"/>
</dbReference>
<comment type="similarity">
    <text evidence="3 14">Belongs to the COPE family.</text>
</comment>
<evidence type="ECO:0000313" key="15">
    <source>
        <dbReference type="Proteomes" id="UP000515204"/>
    </source>
</evidence>
<comment type="function">
    <text evidence="13 14">The coatomer is a cytosolic protein complex that binds to dilysine motifs and reversibly associates with Golgi non-clathrin-coated vesicles, which further mediate biosynthetic protein transport from the ER, via the Golgi up to the trans Golgi network. The coatomer complex is required for budding from Golgi membranes, and is essential for the retrograde Golgi-to-ER transport of dilysine-tagged proteins.</text>
</comment>
<evidence type="ECO:0000313" key="16">
    <source>
        <dbReference type="RefSeq" id="XP_014474286.1"/>
    </source>
</evidence>
<proteinExistence type="inferred from homology"/>
<organism evidence="15 16">
    <name type="scientific">Dinoponera quadriceps</name>
    <name type="common">South American ant</name>
    <dbReference type="NCBI Taxonomy" id="609295"/>
    <lineage>
        <taxon>Eukaryota</taxon>
        <taxon>Metazoa</taxon>
        <taxon>Ecdysozoa</taxon>
        <taxon>Arthropoda</taxon>
        <taxon>Hexapoda</taxon>
        <taxon>Insecta</taxon>
        <taxon>Pterygota</taxon>
        <taxon>Neoptera</taxon>
        <taxon>Endopterygota</taxon>
        <taxon>Hymenoptera</taxon>
        <taxon>Apocrita</taxon>
        <taxon>Aculeata</taxon>
        <taxon>Formicoidea</taxon>
        <taxon>Formicidae</taxon>
        <taxon>Ponerinae</taxon>
        <taxon>Ponerini</taxon>
        <taxon>Dinoponera</taxon>
    </lineage>
</organism>
<gene>
    <name evidence="16" type="primary">LOC106744223</name>
</gene>
<dbReference type="GeneID" id="106744223"/>
<evidence type="ECO:0000256" key="2">
    <source>
        <dbReference type="ARBA" id="ARBA00004347"/>
    </source>
</evidence>
<evidence type="ECO:0000256" key="4">
    <source>
        <dbReference type="ARBA" id="ARBA00011775"/>
    </source>
</evidence>
<dbReference type="PANTHER" id="PTHR10805">
    <property type="entry name" value="COATOMER SUBUNIT EPSILON"/>
    <property type="match status" value="1"/>
</dbReference>
<dbReference type="Pfam" id="PF04733">
    <property type="entry name" value="Coatomer_E"/>
    <property type="match status" value="1"/>
</dbReference>
<keyword evidence="12 14" id="KW-0968">Cytoplasmic vesicle</keyword>
<dbReference type="PANTHER" id="PTHR10805:SF0">
    <property type="entry name" value="COATOMER SUBUNIT EPSILON"/>
    <property type="match status" value="1"/>
</dbReference>
<evidence type="ECO:0000256" key="5">
    <source>
        <dbReference type="ARBA" id="ARBA00015828"/>
    </source>
</evidence>
<accession>A0A6P3X7B6</accession>
<dbReference type="FunFam" id="1.25.40.10:FF:000140">
    <property type="entry name" value="Coatomer subunit epsilon"/>
    <property type="match status" value="1"/>
</dbReference>
<dbReference type="GO" id="GO:0005198">
    <property type="term" value="F:structural molecule activity"/>
    <property type="evidence" value="ECO:0007669"/>
    <property type="project" value="UniProtKB-UniRule"/>
</dbReference>
<evidence type="ECO:0000256" key="3">
    <source>
        <dbReference type="ARBA" id="ARBA00008827"/>
    </source>
</evidence>
<dbReference type="OrthoDB" id="310217at2759"/>
<dbReference type="InterPro" id="IPR011990">
    <property type="entry name" value="TPR-like_helical_dom_sf"/>
</dbReference>
<keyword evidence="11 14" id="KW-0472">Membrane</keyword>
<name>A0A6P3X7B6_DINQU</name>
<dbReference type="InterPro" id="IPR006822">
    <property type="entry name" value="Coatomer_esu"/>
</dbReference>
<comment type="subunit">
    <text evidence="4">Oligomeric complex that consists of at least the alpha, beta, beta', gamma, delta, epsilon and zeta subunits.</text>
</comment>
<evidence type="ECO:0000256" key="13">
    <source>
        <dbReference type="ARBA" id="ARBA00025582"/>
    </source>
</evidence>
<sequence>MARQQQDIDELFDVRNHFYIGNYQQCINEAQKIKPSSPEVAMERNVFLYRAYIAQRKFRVVLDEINNSSPPDLQPLKTLADYFANPHHREAIVAELDKAASHSNLDNHNFLIVAATIYYHEKNLEGALRILHDVDHLECMALTLQIYLKMDRLDLARKELKAMQEKDDDATLTQLAQAWLNITSGGDKLQDAYYIFQEMIDKHSSTSMLLNGQATCFIGQAKYEEAETALQEALDKDSNNPDTLINMIVLSQHMGKPPEVANRYLSQLKDSHLEHPFVKEYLQKEIEFHRLKKQYSSSA</sequence>
<dbReference type="GO" id="GO:0015031">
    <property type="term" value="P:protein transport"/>
    <property type="evidence" value="ECO:0007669"/>
    <property type="project" value="UniProtKB-UniRule"/>
</dbReference>
<dbReference type="GO" id="GO:0000139">
    <property type="term" value="C:Golgi membrane"/>
    <property type="evidence" value="ECO:0007669"/>
    <property type="project" value="UniProtKB-SubCell"/>
</dbReference>
<keyword evidence="6 14" id="KW-0813">Transport</keyword>
<reference evidence="16" key="1">
    <citation type="submission" date="2025-08" db="UniProtKB">
        <authorList>
            <consortium name="RefSeq"/>
        </authorList>
    </citation>
    <scope>IDENTIFICATION</scope>
</reference>
<evidence type="ECO:0000256" key="6">
    <source>
        <dbReference type="ARBA" id="ARBA00022448"/>
    </source>
</evidence>
<keyword evidence="8 14" id="KW-0931">ER-Golgi transport</keyword>
<evidence type="ECO:0000256" key="12">
    <source>
        <dbReference type="ARBA" id="ARBA00023329"/>
    </source>
</evidence>
<keyword evidence="7 14" id="KW-0963">Cytoplasm</keyword>